<comment type="caution">
    <text evidence="3">The sequence shown here is derived from an EMBL/GenBank/DDBJ whole genome shotgun (WGS) entry which is preliminary data.</text>
</comment>
<evidence type="ECO:0000259" key="2">
    <source>
        <dbReference type="Pfam" id="PF00188"/>
    </source>
</evidence>
<dbReference type="EMBL" id="MFID01000006">
    <property type="protein sequence ID" value="OGF81737.1"/>
    <property type="molecule type" value="Genomic_DNA"/>
</dbReference>
<feature type="coiled-coil region" evidence="1">
    <location>
        <begin position="215"/>
        <end position="242"/>
    </location>
</feature>
<dbReference type="PANTHER" id="PTHR31157">
    <property type="entry name" value="SCP DOMAIN-CONTAINING PROTEIN"/>
    <property type="match status" value="1"/>
</dbReference>
<accession>A0A1F5X1F6</accession>
<dbReference type="Gene3D" id="3.40.33.10">
    <property type="entry name" value="CAP"/>
    <property type="match status" value="1"/>
</dbReference>
<gene>
    <name evidence="3" type="ORF">A2930_04020</name>
</gene>
<dbReference type="CDD" id="cd05379">
    <property type="entry name" value="CAP_bacterial"/>
    <property type="match status" value="1"/>
</dbReference>
<feature type="domain" description="SCP" evidence="2">
    <location>
        <begin position="73"/>
        <end position="179"/>
    </location>
</feature>
<dbReference type="InterPro" id="IPR014044">
    <property type="entry name" value="CAP_dom"/>
</dbReference>
<dbReference type="Proteomes" id="UP000178114">
    <property type="component" value="Unassembled WGS sequence"/>
</dbReference>
<protein>
    <recommendedName>
        <fullName evidence="2">SCP domain-containing protein</fullName>
    </recommendedName>
</protein>
<dbReference type="AlphaFoldDB" id="A0A1F5X1F6"/>
<dbReference type="Pfam" id="PF00188">
    <property type="entry name" value="CAP"/>
    <property type="match status" value="1"/>
</dbReference>
<sequence length="287" mass="31469">MKKILSISVLGAVFAVLFYFRADLLKVYKALPEISNNIPNIVNDIKKEISAPAPLRSSSTAPAVVLTKAGVIERTNIERQNNGGLPVLKENTKLNAAAQVKLKDMFAKQYFEHVSPLGIGPGDLVEAQGYDYILAGENLALGNFAGDKDLVTAWMNSPGHRANILNNRYREIGVAVGKGIYEGHETWLAVQEFGLPLSACPSPDKMLQTDIYGGEAGLNILKAEAENLKAELEANEPKTRKEFGEYNQKVDEYNSLVRQINSLIDEIKTMVIKYNAEVQAFNLCAGN</sequence>
<keyword evidence="1" id="KW-0175">Coiled coil</keyword>
<reference evidence="3 4" key="1">
    <citation type="journal article" date="2016" name="Nat. Commun.">
        <title>Thousands of microbial genomes shed light on interconnected biogeochemical processes in an aquifer system.</title>
        <authorList>
            <person name="Anantharaman K."/>
            <person name="Brown C.T."/>
            <person name="Hug L.A."/>
            <person name="Sharon I."/>
            <person name="Castelle C.J."/>
            <person name="Probst A.J."/>
            <person name="Thomas B.C."/>
            <person name="Singh A."/>
            <person name="Wilkins M.J."/>
            <person name="Karaoz U."/>
            <person name="Brodie E.L."/>
            <person name="Williams K.H."/>
            <person name="Hubbard S.S."/>
            <person name="Banfield J.F."/>
        </authorList>
    </citation>
    <scope>NUCLEOTIDE SEQUENCE [LARGE SCALE GENOMIC DNA]</scope>
</reference>
<dbReference type="InterPro" id="IPR035940">
    <property type="entry name" value="CAP_sf"/>
</dbReference>
<evidence type="ECO:0000313" key="4">
    <source>
        <dbReference type="Proteomes" id="UP000178114"/>
    </source>
</evidence>
<evidence type="ECO:0000256" key="1">
    <source>
        <dbReference type="SAM" id="Coils"/>
    </source>
</evidence>
<dbReference type="STRING" id="1798351.A2930_04020"/>
<evidence type="ECO:0000313" key="3">
    <source>
        <dbReference type="EMBL" id="OGF81737.1"/>
    </source>
</evidence>
<dbReference type="PANTHER" id="PTHR31157:SF1">
    <property type="entry name" value="SCP DOMAIN-CONTAINING PROTEIN"/>
    <property type="match status" value="1"/>
</dbReference>
<organism evidence="3 4">
    <name type="scientific">Candidatus Giovannonibacteria bacterium RIFCSPLOWO2_01_FULL_45_34</name>
    <dbReference type="NCBI Taxonomy" id="1798351"/>
    <lineage>
        <taxon>Bacteria</taxon>
        <taxon>Candidatus Giovannoniibacteriota</taxon>
    </lineage>
</organism>
<dbReference type="SUPFAM" id="SSF55797">
    <property type="entry name" value="PR-1-like"/>
    <property type="match status" value="1"/>
</dbReference>
<proteinExistence type="predicted"/>
<name>A0A1F5X1F6_9BACT</name>